<protein>
    <submittedName>
        <fullName evidence="2">Uncharacterized protein</fullName>
    </submittedName>
</protein>
<dbReference type="OrthoDB" id="1359970at2"/>
<evidence type="ECO:0000313" key="1">
    <source>
        <dbReference type="EMBL" id="AZA80832.1"/>
    </source>
</evidence>
<evidence type="ECO:0000313" key="4">
    <source>
        <dbReference type="Proteomes" id="UP000279972"/>
    </source>
</evidence>
<keyword evidence="4" id="KW-1185">Reference proteome</keyword>
<reference evidence="2 3" key="1">
    <citation type="submission" date="2018-01" db="EMBL/GenBank/DDBJ databases">
        <title>Draft genome sequences of Chryseobacterium lactis NCTC11390, Chryseobacterium oncorhynchi 701B-08, and Chryseobacterium viscerum 687B-08.</title>
        <authorList>
            <person name="Jeong J.-J."/>
            <person name="Lee Y.J."/>
            <person name="Park B."/>
            <person name="Choi I.-G."/>
            <person name="Kim K.D."/>
        </authorList>
    </citation>
    <scope>NUCLEOTIDE SEQUENCE [LARGE SCALE GENOMIC DNA]</scope>
    <source>
        <strain evidence="2 3">NCTC11390</strain>
    </source>
</reference>
<dbReference type="Proteomes" id="UP000236262">
    <property type="component" value="Unassembled WGS sequence"/>
</dbReference>
<dbReference type="AlphaFoldDB" id="A0A3G6RVB9"/>
<organism evidence="2 3">
    <name type="scientific">Chryseobacterium lactis</name>
    <dbReference type="NCBI Taxonomy" id="1241981"/>
    <lineage>
        <taxon>Bacteria</taxon>
        <taxon>Pseudomonadati</taxon>
        <taxon>Bacteroidota</taxon>
        <taxon>Flavobacteriia</taxon>
        <taxon>Flavobacteriales</taxon>
        <taxon>Weeksellaceae</taxon>
        <taxon>Chryseobacterium group</taxon>
        <taxon>Chryseobacterium</taxon>
    </lineage>
</organism>
<gene>
    <name evidence="2" type="ORF">C1637_11520</name>
    <name evidence="1" type="ORF">EG342_02420</name>
</gene>
<accession>A0A3G6RVB9</accession>
<name>A0A3G6RVB9_CHRLC</name>
<reference evidence="1 4" key="2">
    <citation type="submission" date="2018-11" db="EMBL/GenBank/DDBJ databases">
        <title>Proposal to divide the Flavobacteriaceae and reorganize its genera based on Amino Acid Identity values calculated from whole genome sequences.</title>
        <authorList>
            <person name="Nicholson A.C."/>
            <person name="Gulvik C.A."/>
            <person name="Whitney A.M."/>
            <person name="Humrighouse B.W."/>
            <person name="Bell M."/>
            <person name="Holmes B."/>
            <person name="Steigerwalt A.G."/>
            <person name="Villarma A."/>
            <person name="Sheth M."/>
            <person name="Batra D."/>
            <person name="Pryor J."/>
            <person name="Bernardet J.-F."/>
            <person name="Hugo C."/>
            <person name="Kampfer P."/>
            <person name="Newman J."/>
            <person name="McQuiston J.R."/>
        </authorList>
    </citation>
    <scope>NUCLEOTIDE SEQUENCE [LARGE SCALE GENOMIC DNA]</scope>
    <source>
        <strain evidence="1 4">KC_1864</strain>
    </source>
</reference>
<evidence type="ECO:0000313" key="2">
    <source>
        <dbReference type="EMBL" id="PNW13446.1"/>
    </source>
</evidence>
<evidence type="ECO:0000313" key="3">
    <source>
        <dbReference type="Proteomes" id="UP000236262"/>
    </source>
</evidence>
<sequence length="154" mass="18327">MNFAIVQHTDTNSNKKSDIVQNISNNLEELLKNKNYGSDIETFLIGFLCVKTKSGYEDWYKENKPKYIDYKKTKNRLTGEVMEIVKKYGYNIKFDYELYDEFVNASDENSKSIFVKKLLESFRHLDKLPKKIQDFDKERFKTDVENFFKEKGVI</sequence>
<dbReference type="EMBL" id="PPEH01000004">
    <property type="protein sequence ID" value="PNW13446.1"/>
    <property type="molecule type" value="Genomic_DNA"/>
</dbReference>
<dbReference type="Proteomes" id="UP000279972">
    <property type="component" value="Chromosome"/>
</dbReference>
<proteinExistence type="predicted"/>
<dbReference type="RefSeq" id="WP_103291882.1">
    <property type="nucleotide sequence ID" value="NZ_CP033924.1"/>
</dbReference>
<dbReference type="KEGG" id="clac:EG342_02420"/>
<dbReference type="EMBL" id="CP033924">
    <property type="protein sequence ID" value="AZA80832.1"/>
    <property type="molecule type" value="Genomic_DNA"/>
</dbReference>